<comment type="caution">
    <text evidence="10">The sequence shown here is derived from an EMBL/GenBank/DDBJ whole genome shotgun (WGS) entry which is preliminary data.</text>
</comment>
<dbReference type="Pfam" id="PF00579">
    <property type="entry name" value="tRNA-synt_1b"/>
    <property type="match status" value="1"/>
</dbReference>
<keyword evidence="3 8" id="KW-0547">Nucleotide-binding</keyword>
<feature type="short sequence motif" description="'KMSKS' region" evidence="8">
    <location>
        <begin position="189"/>
        <end position="193"/>
    </location>
</feature>
<evidence type="ECO:0000256" key="8">
    <source>
        <dbReference type="HAMAP-Rule" id="MF_00140"/>
    </source>
</evidence>
<evidence type="ECO:0000313" key="10">
    <source>
        <dbReference type="EMBL" id="TRO80222.1"/>
    </source>
</evidence>
<gene>
    <name evidence="8 10" type="primary">trpS</name>
    <name evidence="10" type="ORF">FL622_11330</name>
</gene>
<dbReference type="AlphaFoldDB" id="A0A550JAV0"/>
<dbReference type="GO" id="GO:0005524">
    <property type="term" value="F:ATP binding"/>
    <property type="evidence" value="ECO:0007669"/>
    <property type="project" value="UniProtKB-UniRule"/>
</dbReference>
<dbReference type="InterPro" id="IPR014729">
    <property type="entry name" value="Rossmann-like_a/b/a_fold"/>
</dbReference>
<feature type="binding site" evidence="8">
    <location>
        <begin position="143"/>
        <end position="145"/>
    </location>
    <ligand>
        <name>ATP</name>
        <dbReference type="ChEBI" id="CHEBI:30616"/>
    </ligand>
</feature>
<comment type="subcellular location">
    <subcellularLocation>
        <location evidence="8">Cytoplasm</location>
    </subcellularLocation>
</comment>
<protein>
    <recommendedName>
        <fullName evidence="8">Tryptophan--tRNA ligase</fullName>
        <ecNumber evidence="8">6.1.1.2</ecNumber>
    </recommendedName>
    <alternativeName>
        <fullName evidence="8">Tryptophanyl-tRNA synthetase</fullName>
        <shortName evidence="8">TrpRS</shortName>
    </alternativeName>
</protein>
<dbReference type="InterPro" id="IPR024109">
    <property type="entry name" value="Trp-tRNA-ligase_bac-type"/>
</dbReference>
<feature type="short sequence motif" description="'HIGH' region" evidence="8">
    <location>
        <begin position="9"/>
        <end position="17"/>
    </location>
</feature>
<keyword evidence="6 8" id="KW-0030">Aminoacyl-tRNA synthetase</keyword>
<feature type="binding site" evidence="8">
    <location>
        <position position="131"/>
    </location>
    <ligand>
        <name>L-tryptophan</name>
        <dbReference type="ChEBI" id="CHEBI:57912"/>
    </ligand>
</feature>
<evidence type="ECO:0000256" key="4">
    <source>
        <dbReference type="ARBA" id="ARBA00022840"/>
    </source>
</evidence>
<keyword evidence="5 8" id="KW-0648">Protein biosynthesis</keyword>
<keyword evidence="11" id="KW-1185">Reference proteome</keyword>
<dbReference type="PANTHER" id="PTHR43766:SF1">
    <property type="entry name" value="TRYPTOPHAN--TRNA LIGASE, MITOCHONDRIAL"/>
    <property type="match status" value="1"/>
</dbReference>
<evidence type="ECO:0000256" key="7">
    <source>
        <dbReference type="ARBA" id="ARBA00049929"/>
    </source>
</evidence>
<comment type="catalytic activity">
    <reaction evidence="7 8">
        <text>tRNA(Trp) + L-tryptophan + ATP = L-tryptophyl-tRNA(Trp) + AMP + diphosphate + H(+)</text>
        <dbReference type="Rhea" id="RHEA:24080"/>
        <dbReference type="Rhea" id="RHEA-COMP:9671"/>
        <dbReference type="Rhea" id="RHEA-COMP:9705"/>
        <dbReference type="ChEBI" id="CHEBI:15378"/>
        <dbReference type="ChEBI" id="CHEBI:30616"/>
        <dbReference type="ChEBI" id="CHEBI:33019"/>
        <dbReference type="ChEBI" id="CHEBI:57912"/>
        <dbReference type="ChEBI" id="CHEBI:78442"/>
        <dbReference type="ChEBI" id="CHEBI:78535"/>
        <dbReference type="ChEBI" id="CHEBI:456215"/>
        <dbReference type="EC" id="6.1.1.2"/>
    </reaction>
</comment>
<evidence type="ECO:0000256" key="2">
    <source>
        <dbReference type="ARBA" id="ARBA00022598"/>
    </source>
</evidence>
<comment type="subunit">
    <text evidence="8">Homodimer.</text>
</comment>
<dbReference type="PROSITE" id="PS00178">
    <property type="entry name" value="AA_TRNA_LIGASE_I"/>
    <property type="match status" value="1"/>
</dbReference>
<evidence type="ECO:0000313" key="11">
    <source>
        <dbReference type="Proteomes" id="UP000317155"/>
    </source>
</evidence>
<evidence type="ECO:0000256" key="6">
    <source>
        <dbReference type="ARBA" id="ARBA00023146"/>
    </source>
</evidence>
<dbReference type="InterPro" id="IPR001412">
    <property type="entry name" value="aa-tRNA-synth_I_CS"/>
</dbReference>
<dbReference type="CDD" id="cd00806">
    <property type="entry name" value="TrpRS_core"/>
    <property type="match status" value="1"/>
</dbReference>
<sequence length="321" mass="36349">MRVLSGIQPSGSLHLGNFFGMMKKMIEHQENHELFCFIANYHAMTSVSDGKALAKGTLEAAANFLALGMDPEKSIFWVQSDVPEVQELTWALSNFTPMGLLERCHSFKDKTSRGIAANHGLFAYPVLMAADILLYQSEKVPVGKDQKQHVEVTRDIAIKFNNEYGDIFTLPEPEIDEDVATVPGLDGQKMSKSYGNTIDLFQEEKALRKQIMRIVTDPTPVEEPKNPDTCNVFQIYRLFMDKEQEADLRRRYEAGGMGYGEVKEELFVTVRDFFAPYAERRKELLANTDELRSILAQGAEKARHTALKTLRKVRKKTGLAY</sequence>
<evidence type="ECO:0000256" key="9">
    <source>
        <dbReference type="RuleBase" id="RU363036"/>
    </source>
</evidence>
<dbReference type="PRINTS" id="PR01039">
    <property type="entry name" value="TRNASYNTHTRP"/>
</dbReference>
<dbReference type="Proteomes" id="UP000317155">
    <property type="component" value="Unassembled WGS sequence"/>
</dbReference>
<dbReference type="GO" id="GO:0004830">
    <property type="term" value="F:tryptophan-tRNA ligase activity"/>
    <property type="evidence" value="ECO:0007669"/>
    <property type="project" value="UniProtKB-UniRule"/>
</dbReference>
<dbReference type="RefSeq" id="WP_092058377.1">
    <property type="nucleotide sequence ID" value="NZ_FOJJ01000040.1"/>
</dbReference>
<dbReference type="InterPro" id="IPR050203">
    <property type="entry name" value="Trp-tRNA_synthetase"/>
</dbReference>
<dbReference type="SUPFAM" id="SSF52374">
    <property type="entry name" value="Nucleotidylyl transferase"/>
    <property type="match status" value="1"/>
</dbReference>
<dbReference type="InterPro" id="IPR002306">
    <property type="entry name" value="Trp-tRNA-ligase"/>
</dbReference>
<name>A0A550JAV0_9BACT</name>
<dbReference type="Gene3D" id="1.10.240.10">
    <property type="entry name" value="Tyrosyl-Transfer RNA Synthetase"/>
    <property type="match status" value="1"/>
</dbReference>
<dbReference type="EC" id="6.1.1.2" evidence="8"/>
<dbReference type="OrthoDB" id="9801042at2"/>
<dbReference type="Gene3D" id="3.40.50.620">
    <property type="entry name" value="HUPs"/>
    <property type="match status" value="1"/>
</dbReference>
<reference evidence="10 11" key="1">
    <citation type="submission" date="2019-07" db="EMBL/GenBank/DDBJ databases">
        <title>Insights of Desulfuromonas acetexigens electromicrobiology.</title>
        <authorList>
            <person name="Katuri K."/>
            <person name="Sapireddy V."/>
            <person name="Shaw D.R."/>
            <person name="Saikaly P."/>
        </authorList>
    </citation>
    <scope>NUCLEOTIDE SEQUENCE [LARGE SCALE GENOMIC DNA]</scope>
    <source>
        <strain evidence="10 11">2873</strain>
    </source>
</reference>
<dbReference type="HAMAP" id="MF_00140_B">
    <property type="entry name" value="Trp_tRNA_synth_B"/>
    <property type="match status" value="1"/>
</dbReference>
<dbReference type="InterPro" id="IPR002305">
    <property type="entry name" value="aa-tRNA-synth_Ic"/>
</dbReference>
<evidence type="ECO:0000256" key="5">
    <source>
        <dbReference type="ARBA" id="ARBA00022917"/>
    </source>
</evidence>
<evidence type="ECO:0000256" key="1">
    <source>
        <dbReference type="ARBA" id="ARBA00005594"/>
    </source>
</evidence>
<feature type="binding site" evidence="8">
    <location>
        <position position="182"/>
    </location>
    <ligand>
        <name>ATP</name>
        <dbReference type="ChEBI" id="CHEBI:30616"/>
    </ligand>
</feature>
<dbReference type="PANTHER" id="PTHR43766">
    <property type="entry name" value="TRYPTOPHAN--TRNA LIGASE, MITOCHONDRIAL"/>
    <property type="match status" value="1"/>
</dbReference>
<dbReference type="EMBL" id="VJVV01000008">
    <property type="protein sequence ID" value="TRO80222.1"/>
    <property type="molecule type" value="Genomic_DNA"/>
</dbReference>
<dbReference type="GO" id="GO:0005829">
    <property type="term" value="C:cytosol"/>
    <property type="evidence" value="ECO:0007669"/>
    <property type="project" value="TreeGrafter"/>
</dbReference>
<comment type="similarity">
    <text evidence="1 8 9">Belongs to the class-I aminoacyl-tRNA synthetase family.</text>
</comment>
<organism evidence="10 11">
    <name type="scientific">Trichloromonas acetexigens</name>
    <dbReference type="NCBI Taxonomy" id="38815"/>
    <lineage>
        <taxon>Bacteria</taxon>
        <taxon>Pseudomonadati</taxon>
        <taxon>Thermodesulfobacteriota</taxon>
        <taxon>Desulfuromonadia</taxon>
        <taxon>Desulfuromonadales</taxon>
        <taxon>Trichloromonadaceae</taxon>
        <taxon>Trichloromonas</taxon>
    </lineage>
</organism>
<dbReference type="NCBIfam" id="TIGR00233">
    <property type="entry name" value="trpS"/>
    <property type="match status" value="1"/>
</dbReference>
<dbReference type="GO" id="GO:0006436">
    <property type="term" value="P:tryptophanyl-tRNA aminoacylation"/>
    <property type="evidence" value="ECO:0007669"/>
    <property type="project" value="UniProtKB-UniRule"/>
</dbReference>
<keyword evidence="8" id="KW-0963">Cytoplasm</keyword>
<keyword evidence="2 8" id="KW-0436">Ligase</keyword>
<proteinExistence type="inferred from homology"/>
<evidence type="ECO:0000256" key="3">
    <source>
        <dbReference type="ARBA" id="ARBA00022741"/>
    </source>
</evidence>
<comment type="function">
    <text evidence="8">Catalyzes the attachment of tryptophan to tRNA(Trp).</text>
</comment>
<dbReference type="FunFam" id="1.10.240.10:FF:000005">
    <property type="entry name" value="Tryptophan--tRNA ligase"/>
    <property type="match status" value="1"/>
</dbReference>
<feature type="binding site" evidence="8">
    <location>
        <begin position="189"/>
        <end position="193"/>
    </location>
    <ligand>
        <name>ATP</name>
        <dbReference type="ChEBI" id="CHEBI:30616"/>
    </ligand>
</feature>
<keyword evidence="4 8" id="KW-0067">ATP-binding</keyword>
<accession>A0A550JAV0</accession>
<feature type="binding site" evidence="8">
    <location>
        <begin position="16"/>
        <end position="17"/>
    </location>
    <ligand>
        <name>ATP</name>
        <dbReference type="ChEBI" id="CHEBI:30616"/>
    </ligand>
</feature>
<feature type="binding site" evidence="8">
    <location>
        <begin position="8"/>
        <end position="10"/>
    </location>
    <ligand>
        <name>ATP</name>
        <dbReference type="ChEBI" id="CHEBI:30616"/>
    </ligand>
</feature>